<dbReference type="InterPro" id="IPR025766">
    <property type="entry name" value="ADD"/>
</dbReference>
<evidence type="ECO:0000256" key="1">
    <source>
        <dbReference type="ARBA" id="ARBA00004123"/>
    </source>
</evidence>
<evidence type="ECO:0000256" key="3">
    <source>
        <dbReference type="ARBA" id="ARBA00022679"/>
    </source>
</evidence>
<dbReference type="Gene3D" id="3.30.40.10">
    <property type="entry name" value="Zinc/RING finger domain, C3HC4 (zinc finger)"/>
    <property type="match status" value="1"/>
</dbReference>
<protein>
    <recommendedName>
        <fullName evidence="9">PHD-type domain-containing protein</fullName>
    </recommendedName>
</protein>
<dbReference type="Gene3D" id="3.40.50.150">
    <property type="entry name" value="Vaccinia Virus protein VP39"/>
    <property type="match status" value="2"/>
</dbReference>
<dbReference type="GO" id="GO:0032259">
    <property type="term" value="P:methylation"/>
    <property type="evidence" value="ECO:0007669"/>
    <property type="project" value="UniProtKB-KW"/>
</dbReference>
<dbReference type="InterPro" id="IPR011011">
    <property type="entry name" value="Znf_FYVE_PHD"/>
</dbReference>
<dbReference type="GO" id="GO:0000122">
    <property type="term" value="P:negative regulation of transcription by RNA polymerase II"/>
    <property type="evidence" value="ECO:0007669"/>
    <property type="project" value="TreeGrafter"/>
</dbReference>
<dbReference type="GO" id="GO:0008270">
    <property type="term" value="F:zinc ion binding"/>
    <property type="evidence" value="ECO:0007669"/>
    <property type="project" value="UniProtKB-KW"/>
</dbReference>
<evidence type="ECO:0000259" key="9">
    <source>
        <dbReference type="PROSITE" id="PS51533"/>
    </source>
</evidence>
<dbReference type="InterPro" id="IPR050390">
    <property type="entry name" value="C5-Methyltransferase"/>
</dbReference>
<evidence type="ECO:0000313" key="11">
    <source>
        <dbReference type="Proteomes" id="UP000472267"/>
    </source>
</evidence>
<evidence type="ECO:0000256" key="4">
    <source>
        <dbReference type="ARBA" id="ARBA00022691"/>
    </source>
</evidence>
<evidence type="ECO:0000256" key="2">
    <source>
        <dbReference type="ARBA" id="ARBA00022603"/>
    </source>
</evidence>
<dbReference type="InterPro" id="IPR040552">
    <property type="entry name" value="DNMT3_ADD_GATA1-like"/>
</dbReference>
<dbReference type="PROSITE" id="PS51533">
    <property type="entry name" value="ADD"/>
    <property type="match status" value="1"/>
</dbReference>
<comment type="subcellular location">
    <subcellularLocation>
        <location evidence="1">Nucleus</location>
    </subcellularLocation>
</comment>
<keyword evidence="3" id="KW-0808">Transferase</keyword>
<keyword evidence="11" id="KW-1185">Reference proteome</keyword>
<feature type="domain" description="PHD-type" evidence="9">
    <location>
        <begin position="33"/>
        <end position="165"/>
    </location>
</feature>
<name>A0A672HRP8_SALFA</name>
<dbReference type="PANTHER" id="PTHR23068:SF53">
    <property type="entry name" value="DNA (CYTOSINE-5-)-METHYLTRANSFERASE"/>
    <property type="match status" value="1"/>
</dbReference>
<dbReference type="GO" id="GO:0005634">
    <property type="term" value="C:nucleus"/>
    <property type="evidence" value="ECO:0007669"/>
    <property type="project" value="UniProtKB-SubCell"/>
</dbReference>
<dbReference type="SUPFAM" id="SSF57903">
    <property type="entry name" value="FYVE/PHD zinc finger"/>
    <property type="match status" value="1"/>
</dbReference>
<proteinExistence type="predicted"/>
<keyword evidence="5" id="KW-0479">Metal-binding</keyword>
<keyword evidence="7" id="KW-0862">Zinc</keyword>
<evidence type="ECO:0000256" key="7">
    <source>
        <dbReference type="ARBA" id="ARBA00022833"/>
    </source>
</evidence>
<dbReference type="OMA" id="ESPLEMY"/>
<evidence type="ECO:0000256" key="5">
    <source>
        <dbReference type="ARBA" id="ARBA00022723"/>
    </source>
</evidence>
<dbReference type="PROSITE" id="PS00094">
    <property type="entry name" value="C5_MTASE_1"/>
    <property type="match status" value="1"/>
</dbReference>
<dbReference type="InterPro" id="IPR029063">
    <property type="entry name" value="SAM-dependent_MTases_sf"/>
</dbReference>
<dbReference type="SUPFAM" id="SSF53335">
    <property type="entry name" value="S-adenosyl-L-methionine-dependent methyltransferases"/>
    <property type="match status" value="1"/>
</dbReference>
<keyword evidence="8" id="KW-0539">Nucleus</keyword>
<reference evidence="10" key="1">
    <citation type="submission" date="2019-06" db="EMBL/GenBank/DDBJ databases">
        <authorList>
            <consortium name="Wellcome Sanger Institute Data Sharing"/>
        </authorList>
    </citation>
    <scope>NUCLEOTIDE SEQUENCE [LARGE SCALE GENOMIC DNA]</scope>
</reference>
<evidence type="ECO:0000313" key="10">
    <source>
        <dbReference type="Ensembl" id="ENSSFAP00005031620.1"/>
    </source>
</evidence>
<reference evidence="10" key="2">
    <citation type="submission" date="2025-08" db="UniProtKB">
        <authorList>
            <consortium name="Ensembl"/>
        </authorList>
    </citation>
    <scope>IDENTIFICATION</scope>
</reference>
<dbReference type="Ensembl" id="ENSSFAT00005032754.1">
    <property type="protein sequence ID" value="ENSSFAP00005031620.1"/>
    <property type="gene ID" value="ENSSFAG00005016021.1"/>
</dbReference>
<reference evidence="10" key="3">
    <citation type="submission" date="2025-09" db="UniProtKB">
        <authorList>
            <consortium name="Ensembl"/>
        </authorList>
    </citation>
    <scope>IDENTIFICATION</scope>
</reference>
<dbReference type="GO" id="GO:0003677">
    <property type="term" value="F:DNA binding"/>
    <property type="evidence" value="ECO:0007669"/>
    <property type="project" value="TreeGrafter"/>
</dbReference>
<accession>A0A672HRP8</accession>
<dbReference type="PANTHER" id="PTHR23068">
    <property type="entry name" value="DNA CYTOSINE-5- -METHYLTRANSFERASE 3-RELATED"/>
    <property type="match status" value="1"/>
</dbReference>
<dbReference type="InterPro" id="IPR018117">
    <property type="entry name" value="C5_DNA_meth_AS"/>
</dbReference>
<dbReference type="AlphaFoldDB" id="A0A672HRP8"/>
<dbReference type="Proteomes" id="UP000472267">
    <property type="component" value="Chromosome 20"/>
</dbReference>
<dbReference type="Pfam" id="PF21255">
    <property type="entry name" value="DNMT3_ADD_GATA1-like"/>
    <property type="match status" value="1"/>
</dbReference>
<dbReference type="InterPro" id="IPR049554">
    <property type="entry name" value="DNMT3_ADD_PHD"/>
</dbReference>
<dbReference type="Pfam" id="PF17980">
    <property type="entry name" value="ADD_DNMT3"/>
    <property type="match status" value="1"/>
</dbReference>
<organism evidence="10 11">
    <name type="scientific">Salarias fasciatus</name>
    <name type="common">Jewelled blenny</name>
    <name type="synonym">Blennius fasciatus</name>
    <dbReference type="NCBI Taxonomy" id="181472"/>
    <lineage>
        <taxon>Eukaryota</taxon>
        <taxon>Metazoa</taxon>
        <taxon>Chordata</taxon>
        <taxon>Craniata</taxon>
        <taxon>Vertebrata</taxon>
        <taxon>Euteleostomi</taxon>
        <taxon>Actinopterygii</taxon>
        <taxon>Neopterygii</taxon>
        <taxon>Teleostei</taxon>
        <taxon>Neoteleostei</taxon>
        <taxon>Acanthomorphata</taxon>
        <taxon>Ovalentaria</taxon>
        <taxon>Blenniimorphae</taxon>
        <taxon>Blenniiformes</taxon>
        <taxon>Blennioidei</taxon>
        <taxon>Blenniidae</taxon>
        <taxon>Salariinae</taxon>
        <taxon>Salarias</taxon>
    </lineage>
</organism>
<evidence type="ECO:0000256" key="8">
    <source>
        <dbReference type="ARBA" id="ARBA00023242"/>
    </source>
</evidence>
<sequence length="318" mass="36574">MGLTFDAVLWMCSSLLMESEVWLRQLDRSGLQTPAVLWFRPAGFCLCCGTQNVAIFHPLFKGSLCLKCKENFTETLYRYDEDGYQSYCTICCYGLEVVLCGNKSCSRSYCGDCVNILVGPGVFDSLKLLDPWICYMCQPQQAHGALHPRADWSVRVQTLFEPHRVYPCIPANLRRPLRVLSLFDGIATGESRFRPLDRWGPFDLLIGGSPCNDLSHRQPPQEGPVRYVRPPSDPRPFFWMFENVVFMNTHDRVNICRFLEVGPPRRLVVRSRSSRPPLFWRCEEQKSRKRRLDCWCFSPEASFSFSFSSEEGQDTSVS</sequence>
<dbReference type="InterPro" id="IPR013083">
    <property type="entry name" value="Znf_RING/FYVE/PHD"/>
</dbReference>
<dbReference type="InParanoid" id="A0A672HRP8"/>
<keyword evidence="2" id="KW-0489">Methyltransferase</keyword>
<keyword evidence="6" id="KW-0863">Zinc-finger</keyword>
<evidence type="ECO:0000256" key="6">
    <source>
        <dbReference type="ARBA" id="ARBA00022771"/>
    </source>
</evidence>
<dbReference type="GO" id="GO:0051718">
    <property type="term" value="F:DNA (cytosine-5-)-methyltransferase activity, acting on CpG substrates"/>
    <property type="evidence" value="ECO:0007669"/>
    <property type="project" value="TreeGrafter"/>
</dbReference>
<keyword evidence="4" id="KW-0949">S-adenosyl-L-methionine</keyword>